<protein>
    <submittedName>
        <fullName evidence="3">Uncharacterized protein</fullName>
    </submittedName>
</protein>
<evidence type="ECO:0000256" key="2">
    <source>
        <dbReference type="SAM" id="Phobius"/>
    </source>
</evidence>
<dbReference type="AlphaFoldDB" id="A0A2T0X2C1"/>
<keyword evidence="2" id="KW-0472">Membrane</keyword>
<feature type="region of interest" description="Disordered" evidence="1">
    <location>
        <begin position="202"/>
        <end position="223"/>
    </location>
</feature>
<keyword evidence="2" id="KW-0812">Transmembrane</keyword>
<reference evidence="3 4" key="1">
    <citation type="submission" date="2018-03" db="EMBL/GenBank/DDBJ databases">
        <title>Genomic Encyclopedia of Archaeal and Bacterial Type Strains, Phase II (KMG-II): from individual species to whole genera.</title>
        <authorList>
            <person name="Goeker M."/>
        </authorList>
    </citation>
    <scope>NUCLEOTIDE SEQUENCE [LARGE SCALE GENOMIC DNA]</scope>
    <source>
        <strain evidence="3 4">DSM 29318</strain>
    </source>
</reference>
<proteinExistence type="predicted"/>
<name>A0A2T0X2C1_9RHOB</name>
<dbReference type="InterPro" id="IPR014509">
    <property type="entry name" value="YjdF-like"/>
</dbReference>
<evidence type="ECO:0000256" key="1">
    <source>
        <dbReference type="SAM" id="MobiDB-lite"/>
    </source>
</evidence>
<evidence type="ECO:0000313" key="4">
    <source>
        <dbReference type="Proteomes" id="UP000238801"/>
    </source>
</evidence>
<comment type="caution">
    <text evidence="3">The sequence shown here is derived from an EMBL/GenBank/DDBJ whole genome shotgun (WGS) entry which is preliminary data.</text>
</comment>
<keyword evidence="4" id="KW-1185">Reference proteome</keyword>
<dbReference type="Pfam" id="PF09997">
    <property type="entry name" value="DUF2238"/>
    <property type="match status" value="1"/>
</dbReference>
<sequence>MPAALFAVAALCAVPFDTVLAGVLIGVSGCAILLPAFEALSGLRFPFRLHAQIAIFVAAALLLGEWSGIYEAVPAWDLALHLVSAAVLSVAGLGLALTLTGGTWPARRLWVAGVLAFGFSQMVGALWEVLEFGLDIGFGLNTQRSGLPDTMTDVIANALGGVWGAVAGTLALAGRVAVVPAGLMLDTMAANPVLWPRWRGPSGAQGEVRRPLAGEDGAFEGGR</sequence>
<feature type="transmembrane region" description="Helical" evidence="2">
    <location>
        <begin position="78"/>
        <end position="97"/>
    </location>
</feature>
<feature type="transmembrane region" description="Helical" evidence="2">
    <location>
        <begin position="109"/>
        <end position="130"/>
    </location>
</feature>
<organism evidence="3 4">
    <name type="scientific">Hasllibacter halocynthiae</name>
    <dbReference type="NCBI Taxonomy" id="595589"/>
    <lineage>
        <taxon>Bacteria</taxon>
        <taxon>Pseudomonadati</taxon>
        <taxon>Pseudomonadota</taxon>
        <taxon>Alphaproteobacteria</taxon>
        <taxon>Rhodobacterales</taxon>
        <taxon>Roseobacteraceae</taxon>
        <taxon>Hasllibacter</taxon>
    </lineage>
</organism>
<dbReference type="Proteomes" id="UP000238801">
    <property type="component" value="Unassembled WGS sequence"/>
</dbReference>
<accession>A0A2T0X2C1</accession>
<dbReference type="EMBL" id="PVTT01000002">
    <property type="protein sequence ID" value="PRY93091.1"/>
    <property type="molecule type" value="Genomic_DNA"/>
</dbReference>
<gene>
    <name evidence="3" type="ORF">BCF33_1957</name>
</gene>
<evidence type="ECO:0000313" key="3">
    <source>
        <dbReference type="EMBL" id="PRY93091.1"/>
    </source>
</evidence>
<feature type="transmembrane region" description="Helical" evidence="2">
    <location>
        <begin position="45"/>
        <end position="66"/>
    </location>
</feature>
<keyword evidence="2" id="KW-1133">Transmembrane helix</keyword>